<evidence type="ECO:0000256" key="3">
    <source>
        <dbReference type="ARBA" id="ARBA00022485"/>
    </source>
</evidence>
<evidence type="ECO:0000256" key="2">
    <source>
        <dbReference type="ARBA" id="ARBA00019403"/>
    </source>
</evidence>
<dbReference type="InterPro" id="IPR051536">
    <property type="entry name" value="UDG_Type-4/5"/>
</dbReference>
<dbReference type="NCBIfam" id="TIGR00758">
    <property type="entry name" value="UDG_fam4"/>
    <property type="match status" value="1"/>
</dbReference>
<evidence type="ECO:0000256" key="4">
    <source>
        <dbReference type="ARBA" id="ARBA00022723"/>
    </source>
</evidence>
<dbReference type="PANTHER" id="PTHR33693:SF9">
    <property type="entry name" value="TYPE-4 URACIL-DNA GLYCOSYLASE"/>
    <property type="match status" value="1"/>
</dbReference>
<keyword evidence="5" id="KW-0227">DNA damage</keyword>
<keyword evidence="8" id="KW-0411">Iron-sulfur</keyword>
<dbReference type="Pfam" id="PF03167">
    <property type="entry name" value="UDG"/>
    <property type="match status" value="1"/>
</dbReference>
<protein>
    <recommendedName>
        <fullName evidence="2">Type-4 uracil-DNA glycosylase</fullName>
    </recommendedName>
</protein>
<dbReference type="CDD" id="cd10030">
    <property type="entry name" value="UDG-F4_TTUDGA_SPO1dp_like"/>
    <property type="match status" value="1"/>
</dbReference>
<evidence type="ECO:0000256" key="7">
    <source>
        <dbReference type="ARBA" id="ARBA00023004"/>
    </source>
</evidence>
<feature type="region of interest" description="Disordered" evidence="10">
    <location>
        <begin position="1"/>
        <end position="20"/>
    </location>
</feature>
<dbReference type="SMART" id="SM00986">
    <property type="entry name" value="UDG"/>
    <property type="match status" value="1"/>
</dbReference>
<keyword evidence="6" id="KW-0378">Hydrolase</keyword>
<accession>A0A6G8PWR1</accession>
<name>A0A6G8PWR1_9ACTN</name>
<dbReference type="PANTHER" id="PTHR33693">
    <property type="entry name" value="TYPE-5 URACIL-DNA GLYCOSYLASE"/>
    <property type="match status" value="1"/>
</dbReference>
<feature type="domain" description="Uracil-DNA glycosylase-like" evidence="11">
    <location>
        <begin position="42"/>
        <end position="202"/>
    </location>
</feature>
<dbReference type="InterPro" id="IPR005273">
    <property type="entry name" value="Ura-DNA_glyco_family4"/>
</dbReference>
<dbReference type="InterPro" id="IPR005122">
    <property type="entry name" value="Uracil-DNA_glycosylase-like"/>
</dbReference>
<dbReference type="Gene3D" id="3.40.470.10">
    <property type="entry name" value="Uracil-DNA glycosylase-like domain"/>
    <property type="match status" value="1"/>
</dbReference>
<comment type="similarity">
    <text evidence="1">Belongs to the uracil-DNA glycosylase (UDG) superfamily. Type 4 (UDGa) family.</text>
</comment>
<dbReference type="SUPFAM" id="SSF52141">
    <property type="entry name" value="Uracil-DNA glycosylase-like"/>
    <property type="match status" value="1"/>
</dbReference>
<sequence length="211" mass="22774">MQLERTCPSPTPGGGLVVEERQATWEDLKRQSTERLGPNAVFGEGPVGATVAIVGEAPGEQEDRAGKPFVGRAGKLLNELLEEAGIDRSEVYVTNTVKVRPTAEKDGRTKNRPPRVGEVREGVEILLPELRAVGPDVLVLLGNTPSKALIDKSFAMKKDRGVLRESILDLPAIATYHPAYLLRLQGTPSYDEAREEAIGDLKAARDAARGS</sequence>
<gene>
    <name evidence="12" type="ORF">GBA65_08940</name>
</gene>
<evidence type="ECO:0000256" key="9">
    <source>
        <dbReference type="ARBA" id="ARBA00023204"/>
    </source>
</evidence>
<evidence type="ECO:0000256" key="5">
    <source>
        <dbReference type="ARBA" id="ARBA00022763"/>
    </source>
</evidence>
<dbReference type="EMBL" id="CP045121">
    <property type="protein sequence ID" value="QIN78626.1"/>
    <property type="molecule type" value="Genomic_DNA"/>
</dbReference>
<evidence type="ECO:0000313" key="13">
    <source>
        <dbReference type="Proteomes" id="UP000502706"/>
    </source>
</evidence>
<keyword evidence="9" id="KW-0234">DNA repair</keyword>
<evidence type="ECO:0000256" key="1">
    <source>
        <dbReference type="ARBA" id="ARBA00006521"/>
    </source>
</evidence>
<evidence type="ECO:0000259" key="11">
    <source>
        <dbReference type="SMART" id="SM00986"/>
    </source>
</evidence>
<keyword evidence="4" id="KW-0479">Metal-binding</keyword>
<keyword evidence="7" id="KW-0408">Iron</keyword>
<keyword evidence="13" id="KW-1185">Reference proteome</keyword>
<dbReference type="GO" id="GO:0097506">
    <property type="term" value="F:deaminated base DNA N-glycosylase activity"/>
    <property type="evidence" value="ECO:0007669"/>
    <property type="project" value="UniProtKB-ARBA"/>
</dbReference>
<evidence type="ECO:0000256" key="6">
    <source>
        <dbReference type="ARBA" id="ARBA00022801"/>
    </source>
</evidence>
<dbReference type="SMART" id="SM00987">
    <property type="entry name" value="UreE_C"/>
    <property type="match status" value="1"/>
</dbReference>
<organism evidence="12 13">
    <name type="scientific">Rubrobacter marinus</name>
    <dbReference type="NCBI Taxonomy" id="2653852"/>
    <lineage>
        <taxon>Bacteria</taxon>
        <taxon>Bacillati</taxon>
        <taxon>Actinomycetota</taxon>
        <taxon>Rubrobacteria</taxon>
        <taxon>Rubrobacterales</taxon>
        <taxon>Rubrobacteraceae</taxon>
        <taxon>Rubrobacter</taxon>
    </lineage>
</organism>
<dbReference type="GO" id="GO:0046872">
    <property type="term" value="F:metal ion binding"/>
    <property type="evidence" value="ECO:0007669"/>
    <property type="project" value="UniProtKB-KW"/>
</dbReference>
<evidence type="ECO:0000313" key="12">
    <source>
        <dbReference type="EMBL" id="QIN78626.1"/>
    </source>
</evidence>
<evidence type="ECO:0000256" key="10">
    <source>
        <dbReference type="SAM" id="MobiDB-lite"/>
    </source>
</evidence>
<evidence type="ECO:0000256" key="8">
    <source>
        <dbReference type="ARBA" id="ARBA00023014"/>
    </source>
</evidence>
<dbReference type="AlphaFoldDB" id="A0A6G8PWR1"/>
<keyword evidence="3" id="KW-0004">4Fe-4S</keyword>
<dbReference type="InterPro" id="IPR036895">
    <property type="entry name" value="Uracil-DNA_glycosylase-like_sf"/>
</dbReference>
<reference evidence="12 13" key="1">
    <citation type="submission" date="2019-10" db="EMBL/GenBank/DDBJ databases">
        <title>Rubrobacter sp nov SCSIO 52915 isolated from a deep-sea sediment in the South China Sea.</title>
        <authorList>
            <person name="Chen R.W."/>
        </authorList>
    </citation>
    <scope>NUCLEOTIDE SEQUENCE [LARGE SCALE GENOMIC DNA]</scope>
    <source>
        <strain evidence="12 13">SCSIO 52915</strain>
    </source>
</reference>
<dbReference type="KEGG" id="rmar:GBA65_08940"/>
<dbReference type="Proteomes" id="UP000502706">
    <property type="component" value="Chromosome"/>
</dbReference>
<dbReference type="GO" id="GO:0006281">
    <property type="term" value="P:DNA repair"/>
    <property type="evidence" value="ECO:0007669"/>
    <property type="project" value="UniProtKB-KW"/>
</dbReference>
<proteinExistence type="inferred from homology"/>
<dbReference type="GO" id="GO:0051539">
    <property type="term" value="F:4 iron, 4 sulfur cluster binding"/>
    <property type="evidence" value="ECO:0007669"/>
    <property type="project" value="UniProtKB-KW"/>
</dbReference>